<dbReference type="Proteomes" id="UP000499080">
    <property type="component" value="Unassembled WGS sequence"/>
</dbReference>
<proteinExistence type="predicted"/>
<name>A0A4Y2LZ97_ARAVE</name>
<dbReference type="AlphaFoldDB" id="A0A4Y2LZ97"/>
<gene>
    <name evidence="1" type="ORF">AVEN_122331_1</name>
</gene>
<evidence type="ECO:0000313" key="2">
    <source>
        <dbReference type="Proteomes" id="UP000499080"/>
    </source>
</evidence>
<protein>
    <submittedName>
        <fullName evidence="1">Uncharacterized protein</fullName>
    </submittedName>
</protein>
<dbReference type="OrthoDB" id="7473794at2759"/>
<keyword evidence="2" id="KW-1185">Reference proteome</keyword>
<comment type="caution">
    <text evidence="1">The sequence shown here is derived from an EMBL/GenBank/DDBJ whole genome shotgun (WGS) entry which is preliminary data.</text>
</comment>
<reference evidence="1 2" key="1">
    <citation type="journal article" date="2019" name="Sci. Rep.">
        <title>Orb-weaving spider Araneus ventricosus genome elucidates the spidroin gene catalogue.</title>
        <authorList>
            <person name="Kono N."/>
            <person name="Nakamura H."/>
            <person name="Ohtoshi R."/>
            <person name="Moran D.A.P."/>
            <person name="Shinohara A."/>
            <person name="Yoshida Y."/>
            <person name="Fujiwara M."/>
            <person name="Mori M."/>
            <person name="Tomita M."/>
            <person name="Arakawa K."/>
        </authorList>
    </citation>
    <scope>NUCLEOTIDE SEQUENCE [LARGE SCALE GENOMIC DNA]</scope>
</reference>
<accession>A0A4Y2LZ97</accession>
<sequence>MNTSSEVQDNGYVRFFFNNADHNTQTVDGHRIFHVMGGVQCVMPSSAVHTSSCIPRPKIITEKVVGKFGFIENFTHDLPKNHGMIA</sequence>
<dbReference type="EMBL" id="BGPR01006529">
    <property type="protein sequence ID" value="GBN19829.1"/>
    <property type="molecule type" value="Genomic_DNA"/>
</dbReference>
<organism evidence="1 2">
    <name type="scientific">Araneus ventricosus</name>
    <name type="common">Orbweaver spider</name>
    <name type="synonym">Epeira ventricosa</name>
    <dbReference type="NCBI Taxonomy" id="182803"/>
    <lineage>
        <taxon>Eukaryota</taxon>
        <taxon>Metazoa</taxon>
        <taxon>Ecdysozoa</taxon>
        <taxon>Arthropoda</taxon>
        <taxon>Chelicerata</taxon>
        <taxon>Arachnida</taxon>
        <taxon>Araneae</taxon>
        <taxon>Araneomorphae</taxon>
        <taxon>Entelegynae</taxon>
        <taxon>Araneoidea</taxon>
        <taxon>Araneidae</taxon>
        <taxon>Araneus</taxon>
    </lineage>
</organism>
<evidence type="ECO:0000313" key="1">
    <source>
        <dbReference type="EMBL" id="GBN19829.1"/>
    </source>
</evidence>